<evidence type="ECO:0000313" key="5">
    <source>
        <dbReference type="Proteomes" id="UP000480151"/>
    </source>
</evidence>
<dbReference type="PANTHER" id="PTHR43420:SF47">
    <property type="entry name" value="N-ACETYLTRANSFERASE DOMAIN-CONTAINING PROTEIN"/>
    <property type="match status" value="1"/>
</dbReference>
<dbReference type="Pfam" id="PF00583">
    <property type="entry name" value="Acetyltransf_1"/>
    <property type="match status" value="1"/>
</dbReference>
<dbReference type="PROSITE" id="PS51186">
    <property type="entry name" value="GNAT"/>
    <property type="match status" value="1"/>
</dbReference>
<dbReference type="Gene3D" id="3.40.630.30">
    <property type="match status" value="1"/>
</dbReference>
<accession>A0A6M1PN30</accession>
<keyword evidence="2" id="KW-0012">Acyltransferase</keyword>
<dbReference type="CDD" id="cd04301">
    <property type="entry name" value="NAT_SF"/>
    <property type="match status" value="1"/>
</dbReference>
<evidence type="ECO:0000256" key="1">
    <source>
        <dbReference type="ARBA" id="ARBA00022679"/>
    </source>
</evidence>
<feature type="domain" description="N-acetyltransferase" evidence="3">
    <location>
        <begin position="3"/>
        <end position="171"/>
    </location>
</feature>
<organism evidence="4 5">
    <name type="scientific">Paenibacillus apii</name>
    <dbReference type="NCBI Taxonomy" id="1850370"/>
    <lineage>
        <taxon>Bacteria</taxon>
        <taxon>Bacillati</taxon>
        <taxon>Bacillota</taxon>
        <taxon>Bacilli</taxon>
        <taxon>Bacillales</taxon>
        <taxon>Paenibacillaceae</taxon>
        <taxon>Paenibacillus</taxon>
    </lineage>
</organism>
<evidence type="ECO:0000259" key="3">
    <source>
        <dbReference type="PROSITE" id="PS51186"/>
    </source>
</evidence>
<dbReference type="AlphaFoldDB" id="A0A6M1PN30"/>
<dbReference type="InterPro" id="IPR016181">
    <property type="entry name" value="Acyl_CoA_acyltransferase"/>
</dbReference>
<gene>
    <name evidence="4" type="ORF">G5B47_14770</name>
</gene>
<dbReference type="Proteomes" id="UP000480151">
    <property type="component" value="Unassembled WGS sequence"/>
</dbReference>
<sequence length="171" mass="19920">MTITMKKCTIEDLRMLQEISYETFNDTFGDLNTSENMKSYLERAFNLEKLEQELSNASSFFFFIYSNEELAGYFKVNVNDAQSENIADEALEIERIYISRKFQGQGLGKRLIHKGIEIAKEQNKQQVWLGVWEKNEGAIQFYKGMGFVEHGAHSFYMGDEKQTDFIMVKTL</sequence>
<dbReference type="GO" id="GO:0016747">
    <property type="term" value="F:acyltransferase activity, transferring groups other than amino-acyl groups"/>
    <property type="evidence" value="ECO:0007669"/>
    <property type="project" value="InterPro"/>
</dbReference>
<dbReference type="RefSeq" id="WP_165099456.1">
    <property type="nucleotide sequence ID" value="NZ_JAAKGU010000006.1"/>
</dbReference>
<dbReference type="SUPFAM" id="SSF55729">
    <property type="entry name" value="Acyl-CoA N-acyltransferases (Nat)"/>
    <property type="match status" value="1"/>
</dbReference>
<keyword evidence="5" id="KW-1185">Reference proteome</keyword>
<name>A0A6M1PN30_9BACL</name>
<keyword evidence="1 4" id="KW-0808">Transferase</keyword>
<evidence type="ECO:0000313" key="4">
    <source>
        <dbReference type="EMBL" id="NGM83682.1"/>
    </source>
</evidence>
<proteinExistence type="predicted"/>
<reference evidence="4 5" key="1">
    <citation type="submission" date="2020-02" db="EMBL/GenBank/DDBJ databases">
        <authorList>
            <person name="Gao J."/>
            <person name="Sun J."/>
        </authorList>
    </citation>
    <scope>NUCLEOTIDE SEQUENCE [LARGE SCALE GENOMIC DNA]</scope>
    <source>
        <strain evidence="4 5">7124</strain>
    </source>
</reference>
<protein>
    <submittedName>
        <fullName evidence="4">GNAT family N-acetyltransferase</fullName>
    </submittedName>
</protein>
<comment type="caution">
    <text evidence="4">The sequence shown here is derived from an EMBL/GenBank/DDBJ whole genome shotgun (WGS) entry which is preliminary data.</text>
</comment>
<dbReference type="InterPro" id="IPR050680">
    <property type="entry name" value="YpeA/RimI_acetyltransf"/>
</dbReference>
<dbReference type="PANTHER" id="PTHR43420">
    <property type="entry name" value="ACETYLTRANSFERASE"/>
    <property type="match status" value="1"/>
</dbReference>
<dbReference type="InterPro" id="IPR000182">
    <property type="entry name" value="GNAT_dom"/>
</dbReference>
<dbReference type="EMBL" id="JAAKGU010000006">
    <property type="protein sequence ID" value="NGM83682.1"/>
    <property type="molecule type" value="Genomic_DNA"/>
</dbReference>
<evidence type="ECO:0000256" key="2">
    <source>
        <dbReference type="ARBA" id="ARBA00023315"/>
    </source>
</evidence>